<dbReference type="SUPFAM" id="SSF56601">
    <property type="entry name" value="beta-lactamase/transpeptidase-like"/>
    <property type="match status" value="1"/>
</dbReference>
<organism evidence="16 17">
    <name type="scientific">Clostridium algifaecis</name>
    <dbReference type="NCBI Taxonomy" id="1472040"/>
    <lineage>
        <taxon>Bacteria</taxon>
        <taxon>Bacillati</taxon>
        <taxon>Bacillota</taxon>
        <taxon>Clostridia</taxon>
        <taxon>Eubacteriales</taxon>
        <taxon>Clostridiaceae</taxon>
        <taxon>Clostridium</taxon>
    </lineage>
</organism>
<evidence type="ECO:0000256" key="14">
    <source>
        <dbReference type="SAM" id="Phobius"/>
    </source>
</evidence>
<evidence type="ECO:0000313" key="16">
    <source>
        <dbReference type="EMBL" id="MBP2032028.1"/>
    </source>
</evidence>
<keyword evidence="7" id="KW-0732">Signal</keyword>
<dbReference type="InterPro" id="IPR018044">
    <property type="entry name" value="Peptidase_S11"/>
</dbReference>
<evidence type="ECO:0000256" key="8">
    <source>
        <dbReference type="ARBA" id="ARBA00022801"/>
    </source>
</evidence>
<dbReference type="InterPro" id="IPR015956">
    <property type="entry name" value="Peniciliin-bd_prot_C_sf"/>
</dbReference>
<evidence type="ECO:0000259" key="15">
    <source>
        <dbReference type="SMART" id="SM00936"/>
    </source>
</evidence>
<comment type="caution">
    <text evidence="16">The sequence shown here is derived from an EMBL/GenBank/DDBJ whole genome shotgun (WGS) entry which is preliminary data.</text>
</comment>
<evidence type="ECO:0000256" key="1">
    <source>
        <dbReference type="ARBA" id="ARBA00003217"/>
    </source>
</evidence>
<evidence type="ECO:0000256" key="13">
    <source>
        <dbReference type="RuleBase" id="RU004016"/>
    </source>
</evidence>
<dbReference type="EC" id="3.4.16.4" evidence="4"/>
<keyword evidence="17" id="KW-1185">Reference proteome</keyword>
<evidence type="ECO:0000256" key="10">
    <source>
        <dbReference type="ARBA" id="ARBA00022984"/>
    </source>
</evidence>
<evidence type="ECO:0000256" key="3">
    <source>
        <dbReference type="ARBA" id="ARBA00007164"/>
    </source>
</evidence>
<evidence type="ECO:0000256" key="11">
    <source>
        <dbReference type="ARBA" id="ARBA00023316"/>
    </source>
</evidence>
<dbReference type="PANTHER" id="PTHR21581">
    <property type="entry name" value="D-ALANYL-D-ALANINE CARBOXYPEPTIDASE"/>
    <property type="match status" value="1"/>
</dbReference>
<feature type="transmembrane region" description="Helical" evidence="14">
    <location>
        <begin position="12"/>
        <end position="32"/>
    </location>
</feature>
<evidence type="ECO:0000313" key="17">
    <source>
        <dbReference type="Proteomes" id="UP001519307"/>
    </source>
</evidence>
<evidence type="ECO:0000256" key="9">
    <source>
        <dbReference type="ARBA" id="ARBA00022960"/>
    </source>
</evidence>
<evidence type="ECO:0000256" key="5">
    <source>
        <dbReference type="ARBA" id="ARBA00022645"/>
    </source>
</evidence>
<dbReference type="RefSeq" id="WP_245331468.1">
    <property type="nucleotide sequence ID" value="NZ_JAGGLM010000002.1"/>
</dbReference>
<dbReference type="Gene3D" id="3.40.710.10">
    <property type="entry name" value="DD-peptidase/beta-lactamase superfamily"/>
    <property type="match status" value="1"/>
</dbReference>
<keyword evidence="6" id="KW-0645">Protease</keyword>
<keyword evidence="14" id="KW-0472">Membrane</keyword>
<dbReference type="SMART" id="SM00936">
    <property type="entry name" value="PBP5_C"/>
    <property type="match status" value="1"/>
</dbReference>
<keyword evidence="11" id="KW-0961">Cell wall biogenesis/degradation</keyword>
<sequence length="421" mass="46715">MEKIQKILFSRLLVVFFTITICMNCVFGVKAYEASSSNKMLQNKYSMKSTYKRQAKENETENSTGMNVDARSALLMEPVSGKIIFEKNAHEKLEPASVTKIMTMLLTMEAVDSGKISLKDKVTVSENAKKMGGSSMLLDTGEVRTVEELIKGIGIASGNDAAVTMAEYLGGSESAFVSLMNKRAQELGMKDTTFKNCTGLTAPGHVTSAYDISIMSRELLKHPKILKYTGTYMETISEGRKSPIELVNHNKLVRFFKGCDGLKTGFTNAAKYCISATSTRDNVRMLAVIMGSPSYKIRNKDASTMMNYGFSKYKSLKVLTKGKEVKKININKKGDKFFYAVAKDDLNAVVEKSNKDRVVYECVLNKNKKKYKKGDTIGYCNVYINGKIVGKSQLCSDRDVKLPGIMENLKNNFTSILNKGV</sequence>
<evidence type="ECO:0000256" key="4">
    <source>
        <dbReference type="ARBA" id="ARBA00012448"/>
    </source>
</evidence>
<dbReference type="PANTHER" id="PTHR21581:SF6">
    <property type="entry name" value="TRAFFICKING PROTEIN PARTICLE COMPLEX SUBUNIT 12"/>
    <property type="match status" value="1"/>
</dbReference>
<comment type="catalytic activity">
    <reaction evidence="12">
        <text>Preferential cleavage: (Ac)2-L-Lys-D-Ala-|-D-Ala. Also transpeptidation of peptidyl-alanyl moieties that are N-acyl substituents of D-alanine.</text>
        <dbReference type="EC" id="3.4.16.4"/>
    </reaction>
</comment>
<feature type="domain" description="Peptidase S11 D-Ala-D-Ala carboxypeptidase A C-terminal" evidence="15">
    <location>
        <begin position="313"/>
        <end position="402"/>
    </location>
</feature>
<keyword evidence="9" id="KW-0133">Cell shape</keyword>
<comment type="function">
    <text evidence="1">Removes C-terminal D-alanyl residues from sugar-peptide cell wall precursors.</text>
</comment>
<name>A0ABS4KPQ9_9CLOT</name>
<dbReference type="Gene3D" id="2.60.410.10">
    <property type="entry name" value="D-Ala-D-Ala carboxypeptidase, C-terminal domain"/>
    <property type="match status" value="1"/>
</dbReference>
<keyword evidence="10" id="KW-0573">Peptidoglycan synthesis</keyword>
<reference evidence="16 17" key="1">
    <citation type="submission" date="2021-03" db="EMBL/GenBank/DDBJ databases">
        <title>Genomic Encyclopedia of Type Strains, Phase IV (KMG-IV): sequencing the most valuable type-strain genomes for metagenomic binning, comparative biology and taxonomic classification.</title>
        <authorList>
            <person name="Goeker M."/>
        </authorList>
    </citation>
    <scope>NUCLEOTIDE SEQUENCE [LARGE SCALE GENOMIC DNA]</scope>
    <source>
        <strain evidence="16 17">DSM 28783</strain>
    </source>
</reference>
<evidence type="ECO:0000256" key="7">
    <source>
        <dbReference type="ARBA" id="ARBA00022729"/>
    </source>
</evidence>
<proteinExistence type="inferred from homology"/>
<dbReference type="GO" id="GO:0009002">
    <property type="term" value="F:serine-type D-Ala-D-Ala carboxypeptidase activity"/>
    <property type="evidence" value="ECO:0007669"/>
    <property type="project" value="UniProtKB-EC"/>
</dbReference>
<keyword evidence="8 16" id="KW-0378">Hydrolase</keyword>
<dbReference type="InterPro" id="IPR001967">
    <property type="entry name" value="Peptidase_S11_N"/>
</dbReference>
<keyword evidence="5 16" id="KW-0121">Carboxypeptidase</keyword>
<dbReference type="InterPro" id="IPR037167">
    <property type="entry name" value="Peptidase_S11_C_sf"/>
</dbReference>
<dbReference type="SUPFAM" id="SSF69189">
    <property type="entry name" value="Penicillin-binding protein associated domain"/>
    <property type="match status" value="1"/>
</dbReference>
<evidence type="ECO:0000256" key="6">
    <source>
        <dbReference type="ARBA" id="ARBA00022670"/>
    </source>
</evidence>
<gene>
    <name evidence="16" type="ORF">J2Z42_000693</name>
</gene>
<dbReference type="Pfam" id="PF07943">
    <property type="entry name" value="PBP5_C"/>
    <property type="match status" value="1"/>
</dbReference>
<keyword evidence="14" id="KW-0812">Transmembrane</keyword>
<dbReference type="Proteomes" id="UP001519307">
    <property type="component" value="Unassembled WGS sequence"/>
</dbReference>
<dbReference type="InterPro" id="IPR012338">
    <property type="entry name" value="Beta-lactam/transpept-like"/>
</dbReference>
<comment type="pathway">
    <text evidence="2">Cell wall biogenesis; peptidoglycan biosynthesis.</text>
</comment>
<dbReference type="InterPro" id="IPR012907">
    <property type="entry name" value="Peptidase_S11_C"/>
</dbReference>
<protein>
    <recommendedName>
        <fullName evidence="4">serine-type D-Ala-D-Ala carboxypeptidase</fullName>
        <ecNumber evidence="4">3.4.16.4</ecNumber>
    </recommendedName>
</protein>
<evidence type="ECO:0000256" key="2">
    <source>
        <dbReference type="ARBA" id="ARBA00004752"/>
    </source>
</evidence>
<dbReference type="PRINTS" id="PR00725">
    <property type="entry name" value="DADACBPTASE1"/>
</dbReference>
<keyword evidence="14" id="KW-1133">Transmembrane helix</keyword>
<comment type="similarity">
    <text evidence="3 13">Belongs to the peptidase S11 family.</text>
</comment>
<evidence type="ECO:0000256" key="12">
    <source>
        <dbReference type="ARBA" id="ARBA00034000"/>
    </source>
</evidence>
<dbReference type="Pfam" id="PF00768">
    <property type="entry name" value="Peptidase_S11"/>
    <property type="match status" value="1"/>
</dbReference>
<dbReference type="EMBL" id="JAGGLM010000002">
    <property type="protein sequence ID" value="MBP2032028.1"/>
    <property type="molecule type" value="Genomic_DNA"/>
</dbReference>
<accession>A0ABS4KPQ9</accession>